<feature type="transmembrane region" description="Helical" evidence="1">
    <location>
        <begin position="122"/>
        <end position="141"/>
    </location>
</feature>
<evidence type="ECO:0000313" key="3">
    <source>
        <dbReference type="Proteomes" id="UP001432000"/>
    </source>
</evidence>
<keyword evidence="1" id="KW-1133">Transmembrane helix</keyword>
<keyword evidence="1" id="KW-0812">Transmembrane</keyword>
<keyword evidence="3" id="KW-1185">Reference proteome</keyword>
<evidence type="ECO:0008006" key="4">
    <source>
        <dbReference type="Google" id="ProtNLM"/>
    </source>
</evidence>
<feature type="transmembrane region" description="Helical" evidence="1">
    <location>
        <begin position="79"/>
        <end position="102"/>
    </location>
</feature>
<sequence length="155" mass="16867">MTFRRVYGAGPIHLAVMSCCFALVGLVVLTVGIPALWSSAVWWQSIAVWFVGAALVHDLILFPLYALLDRTSVLGLGRWVNAVRIPALGAGLSLLLFFPGIISQGSATYEAATGMTQQPFALRWLFLVAGLFAVSFLFYGIRALARRVRNTASYT</sequence>
<organism evidence="2 3">
    <name type="scientific">Rhodococcus sovatensis</name>
    <dbReference type="NCBI Taxonomy" id="1805840"/>
    <lineage>
        <taxon>Bacteria</taxon>
        <taxon>Bacillati</taxon>
        <taxon>Actinomycetota</taxon>
        <taxon>Actinomycetes</taxon>
        <taxon>Mycobacteriales</taxon>
        <taxon>Nocardiaceae</taxon>
        <taxon>Rhodococcus</taxon>
    </lineage>
</organism>
<feature type="transmembrane region" description="Helical" evidence="1">
    <location>
        <begin position="42"/>
        <end position="67"/>
    </location>
</feature>
<accession>A0ABZ2PLR9</accession>
<dbReference type="RefSeq" id="WP_338889475.1">
    <property type="nucleotide sequence ID" value="NZ_CP147846.1"/>
</dbReference>
<protein>
    <recommendedName>
        <fullName evidence="4">Lipoprotein</fullName>
    </recommendedName>
</protein>
<reference evidence="2 3" key="1">
    <citation type="submission" date="2024-03" db="EMBL/GenBank/DDBJ databases">
        <title>Natural products discovery in diverse microorganisms through a two-stage MS feature dereplication strategy.</title>
        <authorList>
            <person name="Zhang R."/>
        </authorList>
    </citation>
    <scope>NUCLEOTIDE SEQUENCE [LARGE SCALE GENOMIC DNA]</scope>
    <source>
        <strain evidence="2 3">18930</strain>
    </source>
</reference>
<name>A0ABZ2PLR9_9NOCA</name>
<proteinExistence type="predicted"/>
<evidence type="ECO:0000313" key="2">
    <source>
        <dbReference type="EMBL" id="WXG68947.1"/>
    </source>
</evidence>
<dbReference type="EMBL" id="CP147846">
    <property type="protein sequence ID" value="WXG68947.1"/>
    <property type="molecule type" value="Genomic_DNA"/>
</dbReference>
<dbReference type="Proteomes" id="UP001432000">
    <property type="component" value="Chromosome"/>
</dbReference>
<keyword evidence="1" id="KW-0472">Membrane</keyword>
<dbReference type="PROSITE" id="PS51257">
    <property type="entry name" value="PROKAR_LIPOPROTEIN"/>
    <property type="match status" value="1"/>
</dbReference>
<gene>
    <name evidence="2" type="ORF">WDS16_27895</name>
</gene>
<feature type="transmembrane region" description="Helical" evidence="1">
    <location>
        <begin position="12"/>
        <end position="36"/>
    </location>
</feature>
<evidence type="ECO:0000256" key="1">
    <source>
        <dbReference type="SAM" id="Phobius"/>
    </source>
</evidence>